<dbReference type="PANTHER" id="PTHR43877:SF2">
    <property type="entry name" value="AMINOALKYLPHOSPHONATE N-ACETYLTRANSFERASE-RELATED"/>
    <property type="match status" value="1"/>
</dbReference>
<dbReference type="PROSITE" id="PS51186">
    <property type="entry name" value="GNAT"/>
    <property type="match status" value="1"/>
</dbReference>
<dbReference type="GO" id="GO:0016747">
    <property type="term" value="F:acyltransferase activity, transferring groups other than amino-acyl groups"/>
    <property type="evidence" value="ECO:0007669"/>
    <property type="project" value="InterPro"/>
</dbReference>
<sequence length="174" mass="18724">MNTPVRLSPTELLGAAVELADLLVEAVSDGASLGFLAPLDRREAITWWSAMAPDVAEGRLVVWAAYDAGRITGTISFVPGRKANARHRAEIAKLLVRKEARGQGLARRLLAVAEHHAAETGVILLMLDTQTDSAADRLYRREGWTAYGTVPDYAADPAGVLQPCTFFRKALASA</sequence>
<name>A0A939JIT2_9ACTN</name>
<dbReference type="InterPro" id="IPR050832">
    <property type="entry name" value="Bact_Acetyltransf"/>
</dbReference>
<dbReference type="SUPFAM" id="SSF55729">
    <property type="entry name" value="Acyl-CoA N-acyltransferases (Nat)"/>
    <property type="match status" value="1"/>
</dbReference>
<feature type="domain" description="N-acetyltransferase" evidence="3">
    <location>
        <begin position="10"/>
        <end position="163"/>
    </location>
</feature>
<keyword evidence="2" id="KW-0012">Acyltransferase</keyword>
<evidence type="ECO:0000313" key="5">
    <source>
        <dbReference type="Proteomes" id="UP000664167"/>
    </source>
</evidence>
<evidence type="ECO:0000256" key="2">
    <source>
        <dbReference type="ARBA" id="ARBA00023315"/>
    </source>
</evidence>
<reference evidence="4" key="1">
    <citation type="submission" date="2021-03" db="EMBL/GenBank/DDBJ databases">
        <title>Streptomyces poriferae sp. nov., a novel marine sponge-derived Actinobacteria species with anti-MRSA activity.</title>
        <authorList>
            <person name="Sandoval-Powers M."/>
            <person name="Kralova S."/>
            <person name="Nguyen G.-S."/>
            <person name="Fawwal D."/>
            <person name="Degnes K."/>
            <person name="Klinkenberg G."/>
            <person name="Sletta H."/>
            <person name="Wentzel A."/>
            <person name="Liles M.R."/>
        </authorList>
    </citation>
    <scope>NUCLEOTIDE SEQUENCE</scope>
    <source>
        <strain evidence="4">DSM 41794</strain>
    </source>
</reference>
<dbReference type="RefSeq" id="WP_206962937.1">
    <property type="nucleotide sequence ID" value="NZ_BAAAJJ010000021.1"/>
</dbReference>
<keyword evidence="5" id="KW-1185">Reference proteome</keyword>
<dbReference type="InterPro" id="IPR000182">
    <property type="entry name" value="GNAT_dom"/>
</dbReference>
<accession>A0A939JIT2</accession>
<gene>
    <name evidence="4" type="ORF">J0695_17160</name>
</gene>
<evidence type="ECO:0000259" key="3">
    <source>
        <dbReference type="PROSITE" id="PS51186"/>
    </source>
</evidence>
<dbReference type="AlphaFoldDB" id="A0A939JIT2"/>
<protein>
    <submittedName>
        <fullName evidence="4">GNAT family N-acetyltransferase</fullName>
    </submittedName>
</protein>
<comment type="caution">
    <text evidence="4">The sequence shown here is derived from an EMBL/GenBank/DDBJ whole genome shotgun (WGS) entry which is preliminary data.</text>
</comment>
<dbReference type="PANTHER" id="PTHR43877">
    <property type="entry name" value="AMINOALKYLPHOSPHONATE N-ACETYLTRANSFERASE-RELATED-RELATED"/>
    <property type="match status" value="1"/>
</dbReference>
<proteinExistence type="predicted"/>
<evidence type="ECO:0000256" key="1">
    <source>
        <dbReference type="ARBA" id="ARBA00022679"/>
    </source>
</evidence>
<dbReference type="Gene3D" id="3.40.630.30">
    <property type="match status" value="1"/>
</dbReference>
<organism evidence="4 5">
    <name type="scientific">Streptomyces beijiangensis</name>
    <dbReference type="NCBI Taxonomy" id="163361"/>
    <lineage>
        <taxon>Bacteria</taxon>
        <taxon>Bacillati</taxon>
        <taxon>Actinomycetota</taxon>
        <taxon>Actinomycetes</taxon>
        <taxon>Kitasatosporales</taxon>
        <taxon>Streptomycetaceae</taxon>
        <taxon>Streptomyces</taxon>
    </lineage>
</organism>
<dbReference type="InterPro" id="IPR016181">
    <property type="entry name" value="Acyl_CoA_acyltransferase"/>
</dbReference>
<dbReference type="EMBL" id="JAFLRJ010000156">
    <property type="protein sequence ID" value="MBO0513515.1"/>
    <property type="molecule type" value="Genomic_DNA"/>
</dbReference>
<evidence type="ECO:0000313" key="4">
    <source>
        <dbReference type="EMBL" id="MBO0513515.1"/>
    </source>
</evidence>
<keyword evidence="1" id="KW-0808">Transferase</keyword>
<dbReference type="Proteomes" id="UP000664167">
    <property type="component" value="Unassembled WGS sequence"/>
</dbReference>
<dbReference type="Pfam" id="PF00583">
    <property type="entry name" value="Acetyltransf_1"/>
    <property type="match status" value="1"/>
</dbReference>
<dbReference type="CDD" id="cd04301">
    <property type="entry name" value="NAT_SF"/>
    <property type="match status" value="1"/>
</dbReference>